<dbReference type="GO" id="GO:0006099">
    <property type="term" value="P:tricarboxylic acid cycle"/>
    <property type="evidence" value="ECO:0007669"/>
    <property type="project" value="UniProtKB-UniPathway"/>
</dbReference>
<dbReference type="AlphaFoldDB" id="A0A1I5ZNW9"/>
<sequence length="265" mass="28207">MAKRKENLTSEIGWSTPDEINVRGLDLPSEILGEMNLGDLAFLLLKHRKPSPEESRVFNAIVVTLVEHGLTPSALVARMTYLGAPEALQAAVAAGLSGLGTVFVGSMEGAAKMLSEALDGVTDPDLDAIADRLVADFAERRQIIPGLGHPVHKPVDPRTPRLFEIAAENGLSGDYIALIQKVQERAEAARGKSLPINATGAIGAISSELGLPWHIVRGLGVMGRSIGLVGHVLEERENPISAEIWLRAEEEILKNNGPDATGKGD</sequence>
<evidence type="ECO:0000256" key="3">
    <source>
        <dbReference type="ARBA" id="ARBA00012972"/>
    </source>
</evidence>
<protein>
    <recommendedName>
        <fullName evidence="3">citrate synthase (unknown stereospecificity)</fullName>
        <ecNumber evidence="3">2.3.3.16</ecNumber>
    </recommendedName>
</protein>
<dbReference type="InterPro" id="IPR016143">
    <property type="entry name" value="Citrate_synth-like_sm_a-sub"/>
</dbReference>
<reference evidence="6" key="1">
    <citation type="submission" date="2016-10" db="EMBL/GenBank/DDBJ databases">
        <authorList>
            <person name="Varghese N."/>
            <person name="Submissions S."/>
        </authorList>
    </citation>
    <scope>NUCLEOTIDE SEQUENCE [LARGE SCALE GENOMIC DNA]</scope>
    <source>
        <strain evidence="6">JCM 10271</strain>
    </source>
</reference>
<dbReference type="EMBL" id="FOXV01000011">
    <property type="protein sequence ID" value="SFQ58132.1"/>
    <property type="molecule type" value="Genomic_DNA"/>
</dbReference>
<organism evidence="5 6">
    <name type="scientific">Roseivivax halotolerans</name>
    <dbReference type="NCBI Taxonomy" id="93684"/>
    <lineage>
        <taxon>Bacteria</taxon>
        <taxon>Pseudomonadati</taxon>
        <taxon>Pseudomonadota</taxon>
        <taxon>Alphaproteobacteria</taxon>
        <taxon>Rhodobacterales</taxon>
        <taxon>Roseobacteraceae</taxon>
        <taxon>Roseivivax</taxon>
    </lineage>
</organism>
<dbReference type="InterPro" id="IPR002020">
    <property type="entry name" value="Citrate_synthase"/>
</dbReference>
<dbReference type="SUPFAM" id="SSF48256">
    <property type="entry name" value="Citrate synthase"/>
    <property type="match status" value="1"/>
</dbReference>
<comment type="pathway">
    <text evidence="1">Carbohydrate metabolism; tricarboxylic acid cycle; isocitrate from oxaloacetate: step 1/2.</text>
</comment>
<dbReference type="PANTHER" id="PTHR11739">
    <property type="entry name" value="CITRATE SYNTHASE"/>
    <property type="match status" value="1"/>
</dbReference>
<dbReference type="Gene3D" id="1.10.580.10">
    <property type="entry name" value="Citrate Synthase, domain 1"/>
    <property type="match status" value="1"/>
</dbReference>
<dbReference type="CDD" id="cd06100">
    <property type="entry name" value="CCL_ACL-C"/>
    <property type="match status" value="1"/>
</dbReference>
<dbReference type="Proteomes" id="UP000243106">
    <property type="component" value="Unassembled WGS sequence"/>
</dbReference>
<dbReference type="STRING" id="93684.SAMN05421853_11147"/>
<dbReference type="GO" id="GO:0036440">
    <property type="term" value="F:citrate synthase activity"/>
    <property type="evidence" value="ECO:0007669"/>
    <property type="project" value="UniProtKB-EC"/>
</dbReference>
<dbReference type="GO" id="GO:0005829">
    <property type="term" value="C:cytosol"/>
    <property type="evidence" value="ECO:0007669"/>
    <property type="project" value="TreeGrafter"/>
</dbReference>
<accession>A0A1I5ZNW9</accession>
<gene>
    <name evidence="5" type="ORF">SAMN05421853_11147</name>
</gene>
<comment type="similarity">
    <text evidence="2">Belongs to the citrate synthase family.</text>
</comment>
<dbReference type="Gene3D" id="1.10.230.10">
    <property type="entry name" value="Cytochrome P450-Terp, domain 2"/>
    <property type="match status" value="1"/>
</dbReference>
<dbReference type="GO" id="GO:0005975">
    <property type="term" value="P:carbohydrate metabolic process"/>
    <property type="evidence" value="ECO:0007669"/>
    <property type="project" value="TreeGrafter"/>
</dbReference>
<dbReference type="NCBIfam" id="NF004868">
    <property type="entry name" value="PRK06224.1-5"/>
    <property type="match status" value="1"/>
</dbReference>
<evidence type="ECO:0000313" key="5">
    <source>
        <dbReference type="EMBL" id="SFQ58132.1"/>
    </source>
</evidence>
<name>A0A1I5ZNW9_9RHOB</name>
<keyword evidence="6" id="KW-1185">Reference proteome</keyword>
<evidence type="ECO:0000256" key="4">
    <source>
        <dbReference type="ARBA" id="ARBA00022679"/>
    </source>
</evidence>
<dbReference type="Pfam" id="PF00285">
    <property type="entry name" value="Citrate_synt"/>
    <property type="match status" value="1"/>
</dbReference>
<dbReference type="RefSeq" id="WP_093013843.1">
    <property type="nucleotide sequence ID" value="NZ_FOXV01000011.1"/>
</dbReference>
<evidence type="ECO:0000313" key="6">
    <source>
        <dbReference type="Proteomes" id="UP000243106"/>
    </source>
</evidence>
<dbReference type="InterPro" id="IPR016142">
    <property type="entry name" value="Citrate_synth-like_lrg_a-sub"/>
</dbReference>
<evidence type="ECO:0000256" key="1">
    <source>
        <dbReference type="ARBA" id="ARBA00004751"/>
    </source>
</evidence>
<dbReference type="UniPathway" id="UPA00223">
    <property type="reaction ID" value="UER00717"/>
</dbReference>
<dbReference type="EC" id="2.3.3.16" evidence="3"/>
<proteinExistence type="inferred from homology"/>
<evidence type="ECO:0000256" key="2">
    <source>
        <dbReference type="ARBA" id="ARBA00010566"/>
    </source>
</evidence>
<dbReference type="PANTHER" id="PTHR11739:SF4">
    <property type="entry name" value="CITRATE SYNTHASE, PEROXISOMAL"/>
    <property type="match status" value="1"/>
</dbReference>
<keyword evidence="4" id="KW-0808">Transferase</keyword>
<dbReference type="InterPro" id="IPR036969">
    <property type="entry name" value="Citrate_synthase_sf"/>
</dbReference>